<feature type="chain" id="PRO_5045387569" description="Pilus assembly protein PilP" evidence="1">
    <location>
        <begin position="18"/>
        <end position="123"/>
    </location>
</feature>
<dbReference type="Proteomes" id="UP001321520">
    <property type="component" value="Plasmid unnamed"/>
</dbReference>
<dbReference type="RefSeq" id="WP_301419240.1">
    <property type="nucleotide sequence ID" value="NZ_CP098024.1"/>
</dbReference>
<dbReference type="EMBL" id="CP098024">
    <property type="protein sequence ID" value="WKD51684.1"/>
    <property type="molecule type" value="Genomic_DNA"/>
</dbReference>
<accession>A0ABY9EFF5</accession>
<gene>
    <name evidence="2" type="ORF">M8T91_18690</name>
</gene>
<keyword evidence="1" id="KW-0732">Signal</keyword>
<evidence type="ECO:0000313" key="2">
    <source>
        <dbReference type="EMBL" id="WKD51684.1"/>
    </source>
</evidence>
<geneLocation type="plasmid" evidence="2 3">
    <name>unnamed</name>
</geneLocation>
<evidence type="ECO:0000313" key="3">
    <source>
        <dbReference type="Proteomes" id="UP001321520"/>
    </source>
</evidence>
<evidence type="ECO:0000256" key="1">
    <source>
        <dbReference type="SAM" id="SignalP"/>
    </source>
</evidence>
<keyword evidence="2" id="KW-0614">Plasmid</keyword>
<feature type="signal peptide" evidence="1">
    <location>
        <begin position="1"/>
        <end position="17"/>
    </location>
</feature>
<dbReference type="PROSITE" id="PS51257">
    <property type="entry name" value="PROKAR_LIPOPROTEIN"/>
    <property type="match status" value="1"/>
</dbReference>
<evidence type="ECO:0008006" key="4">
    <source>
        <dbReference type="Google" id="ProtNLM"/>
    </source>
</evidence>
<keyword evidence="3" id="KW-1185">Reference proteome</keyword>
<protein>
    <recommendedName>
        <fullName evidence="4">Pilus assembly protein PilP</fullName>
    </recommendedName>
</protein>
<sequence length="123" mass="14006">MKKVLLVFVSLAIYACASQGQGELHLPQVKGIEERQFSSIPVFKEHNSNISKPEFTEFMLNVPEKETPLLSGYMCGGYLDWDGLIIGQQILEEADLVLDLKHVKEIWVPIEGEPKKLYVFEVR</sequence>
<organism evidence="2 3">
    <name type="scientific">Microbulbifer spongiae</name>
    <dbReference type="NCBI Taxonomy" id="2944933"/>
    <lineage>
        <taxon>Bacteria</taxon>
        <taxon>Pseudomonadati</taxon>
        <taxon>Pseudomonadota</taxon>
        <taxon>Gammaproteobacteria</taxon>
        <taxon>Cellvibrionales</taxon>
        <taxon>Microbulbiferaceae</taxon>
        <taxon>Microbulbifer</taxon>
    </lineage>
</organism>
<name>A0ABY9EFF5_9GAMM</name>
<proteinExistence type="predicted"/>
<reference evidence="2 3" key="1">
    <citation type="submission" date="2022-05" db="EMBL/GenBank/DDBJ databases">
        <title>Microbulbifer sp. nov., isolated from sponge.</title>
        <authorList>
            <person name="Gao L."/>
        </authorList>
    </citation>
    <scope>NUCLEOTIDE SEQUENCE [LARGE SCALE GENOMIC DNA]</scope>
    <source>
        <strain evidence="2 3">MI-G</strain>
        <plasmid evidence="2 3">unnamed</plasmid>
    </source>
</reference>